<dbReference type="AlphaFoldDB" id="A0A8A3P7I1"/>
<dbReference type="SUPFAM" id="SSF46785">
    <property type="entry name" value="Winged helix' DNA-binding domain"/>
    <property type="match status" value="1"/>
</dbReference>
<dbReference type="GO" id="GO:0008171">
    <property type="term" value="F:O-methyltransferase activity"/>
    <property type="evidence" value="ECO:0007669"/>
    <property type="project" value="InterPro"/>
</dbReference>
<dbReference type="OrthoDB" id="1535081at2759"/>
<dbReference type="Pfam" id="PF08100">
    <property type="entry name" value="Dimerisation"/>
    <property type="match status" value="1"/>
</dbReference>
<dbReference type="PANTHER" id="PTHR43712:SF1">
    <property type="entry name" value="HYPOTHETICAL O-METHYLTRANSFERASE (EUROFUNG)-RELATED"/>
    <property type="match status" value="1"/>
</dbReference>
<keyword evidence="8" id="KW-1185">Reference proteome</keyword>
<dbReference type="GO" id="GO:0032259">
    <property type="term" value="P:methylation"/>
    <property type="evidence" value="ECO:0007669"/>
    <property type="project" value="UniProtKB-KW"/>
</dbReference>
<dbReference type="GO" id="GO:0046983">
    <property type="term" value="F:protein dimerization activity"/>
    <property type="evidence" value="ECO:0007669"/>
    <property type="project" value="InterPro"/>
</dbReference>
<keyword evidence="2" id="KW-0808">Transferase</keyword>
<dbReference type="Proteomes" id="UP000672032">
    <property type="component" value="Chromosome 1"/>
</dbReference>
<keyword evidence="3" id="KW-0949">S-adenosyl-L-methionine</keyword>
<dbReference type="PIRSF" id="PIRSF005739">
    <property type="entry name" value="O-mtase"/>
    <property type="match status" value="1"/>
</dbReference>
<evidence type="ECO:0000256" key="4">
    <source>
        <dbReference type="PIRSR" id="PIRSR005739-1"/>
    </source>
</evidence>
<organism evidence="7 8">
    <name type="scientific">Monilinia vaccinii-corymbosi</name>
    <dbReference type="NCBI Taxonomy" id="61207"/>
    <lineage>
        <taxon>Eukaryota</taxon>
        <taxon>Fungi</taxon>
        <taxon>Dikarya</taxon>
        <taxon>Ascomycota</taxon>
        <taxon>Pezizomycotina</taxon>
        <taxon>Leotiomycetes</taxon>
        <taxon>Helotiales</taxon>
        <taxon>Sclerotiniaceae</taxon>
        <taxon>Monilinia</taxon>
    </lineage>
</organism>
<dbReference type="InterPro" id="IPR029063">
    <property type="entry name" value="SAM-dependent_MTases_sf"/>
</dbReference>
<keyword evidence="1" id="KW-0489">Methyltransferase</keyword>
<evidence type="ECO:0000313" key="8">
    <source>
        <dbReference type="Proteomes" id="UP000672032"/>
    </source>
</evidence>
<protein>
    <recommendedName>
        <fullName evidence="9">O-methyltransferase domain-containing protein</fullName>
    </recommendedName>
</protein>
<sequence>MPDFQAPQTLLLELSKELQGSDSSKGENDRRKALRIAKDLVASLQTPHELAYETSFLPAYSACCRAAIHLGLFEAISKSEGPITASDLATQTGSQHLLVVRLLRVITGLGLVLEVGLEKYQAIPATHSMASGLIRAAHQLFWDQGLPPLLALPAYLAAHDSQCPTDAKDGLFQQAFSTKLDAFAYWQAQPQPRHALENFNFLMTSVHGKEPAWLSWFPVSERVFEGARQDGGVVFVDVGGCMGNDAVAFKRRMNRDFTRSGRVVLEDLPAVLVEAGQLEEGVEKVDYDIFTPQVVTGARVYYYAHVFHDWSDEASVQILRNAKPAMERGYSKIFLYEFILPDTGCSLLQAGYDIHMMGMHAGMERTRSQWTSLLENEGFKVKFWIAPDAENEGIIEIELA</sequence>
<accession>A0A8A3P7I1</accession>
<reference evidence="7" key="1">
    <citation type="submission" date="2020-10" db="EMBL/GenBank/DDBJ databases">
        <title>Genome Sequence of Monilinia vaccinii-corymbosi Sheds Light on Mummy Berry Disease Infection of Blueberry and Mating Type.</title>
        <authorList>
            <person name="Yow A.G."/>
            <person name="Zhang Y."/>
            <person name="Bansal K."/>
            <person name="Eacker S.M."/>
            <person name="Sullivan S."/>
            <person name="Liachko I."/>
            <person name="Cubeta M.A."/>
            <person name="Rollins J.A."/>
            <person name="Ashrafi H."/>
        </authorList>
    </citation>
    <scope>NUCLEOTIDE SEQUENCE</scope>
    <source>
        <strain evidence="7">RL-1</strain>
    </source>
</reference>
<dbReference type="PROSITE" id="PS51683">
    <property type="entry name" value="SAM_OMT_II"/>
    <property type="match status" value="1"/>
</dbReference>
<evidence type="ECO:0000256" key="3">
    <source>
        <dbReference type="ARBA" id="ARBA00022691"/>
    </source>
</evidence>
<dbReference type="InterPro" id="IPR016461">
    <property type="entry name" value="COMT-like"/>
</dbReference>
<dbReference type="InterPro" id="IPR036388">
    <property type="entry name" value="WH-like_DNA-bd_sf"/>
</dbReference>
<feature type="domain" description="O-methyltransferase dimerisation" evidence="6">
    <location>
        <begin position="59"/>
        <end position="113"/>
    </location>
</feature>
<dbReference type="SUPFAM" id="SSF53335">
    <property type="entry name" value="S-adenosyl-L-methionine-dependent methyltransferases"/>
    <property type="match status" value="1"/>
</dbReference>
<evidence type="ECO:0000259" key="5">
    <source>
        <dbReference type="Pfam" id="PF00891"/>
    </source>
</evidence>
<feature type="domain" description="O-methyltransferase C-terminal" evidence="5">
    <location>
        <begin position="234"/>
        <end position="380"/>
    </location>
</feature>
<proteinExistence type="predicted"/>
<dbReference type="EMBL" id="CP063405">
    <property type="protein sequence ID" value="QSZ28599.1"/>
    <property type="molecule type" value="Genomic_DNA"/>
</dbReference>
<evidence type="ECO:0008006" key="9">
    <source>
        <dbReference type="Google" id="ProtNLM"/>
    </source>
</evidence>
<gene>
    <name evidence="7" type="ORF">DSL72_003098</name>
</gene>
<dbReference type="Pfam" id="PF00891">
    <property type="entry name" value="Methyltransf_2"/>
    <property type="match status" value="1"/>
</dbReference>
<dbReference type="InterPro" id="IPR001077">
    <property type="entry name" value="COMT_C"/>
</dbReference>
<name>A0A8A3P7I1_9HELO</name>
<feature type="active site" description="Proton acceptor" evidence="4">
    <location>
        <position position="308"/>
    </location>
</feature>
<dbReference type="Gene3D" id="3.40.50.150">
    <property type="entry name" value="Vaccinia Virus protein VP39"/>
    <property type="match status" value="1"/>
</dbReference>
<evidence type="ECO:0000259" key="6">
    <source>
        <dbReference type="Pfam" id="PF08100"/>
    </source>
</evidence>
<evidence type="ECO:0000256" key="1">
    <source>
        <dbReference type="ARBA" id="ARBA00022603"/>
    </source>
</evidence>
<evidence type="ECO:0000313" key="7">
    <source>
        <dbReference type="EMBL" id="QSZ28599.1"/>
    </source>
</evidence>
<dbReference type="InterPro" id="IPR012967">
    <property type="entry name" value="COMT_dimerisation"/>
</dbReference>
<evidence type="ECO:0000256" key="2">
    <source>
        <dbReference type="ARBA" id="ARBA00022679"/>
    </source>
</evidence>
<dbReference type="InterPro" id="IPR036390">
    <property type="entry name" value="WH_DNA-bd_sf"/>
</dbReference>
<dbReference type="PANTHER" id="PTHR43712">
    <property type="entry name" value="PUTATIVE (AFU_ORTHOLOGUE AFUA_4G14580)-RELATED"/>
    <property type="match status" value="1"/>
</dbReference>
<dbReference type="Gene3D" id="1.10.10.10">
    <property type="entry name" value="Winged helix-like DNA-binding domain superfamily/Winged helix DNA-binding domain"/>
    <property type="match status" value="1"/>
</dbReference>